<dbReference type="SUPFAM" id="SSF103506">
    <property type="entry name" value="Mitochondrial carrier"/>
    <property type="match status" value="1"/>
</dbReference>
<evidence type="ECO:0000256" key="1">
    <source>
        <dbReference type="ARBA" id="ARBA00004141"/>
    </source>
</evidence>
<feature type="repeat" description="Solcar" evidence="8">
    <location>
        <begin position="8"/>
        <end position="108"/>
    </location>
</feature>
<keyword evidence="3 9" id="KW-0813">Transport</keyword>
<dbReference type="OrthoDB" id="448427at2759"/>
<dbReference type="PANTHER" id="PTHR45667">
    <property type="entry name" value="S-ADENOSYLMETHIONINE MITOCHONDRIAL CARRIER PROTEIN"/>
    <property type="match status" value="1"/>
</dbReference>
<dbReference type="GO" id="GO:0055085">
    <property type="term" value="P:transmembrane transport"/>
    <property type="evidence" value="ECO:0007669"/>
    <property type="project" value="InterPro"/>
</dbReference>
<dbReference type="GO" id="GO:0016020">
    <property type="term" value="C:membrane"/>
    <property type="evidence" value="ECO:0007669"/>
    <property type="project" value="UniProtKB-SubCell"/>
</dbReference>
<evidence type="ECO:0000256" key="5">
    <source>
        <dbReference type="ARBA" id="ARBA00022737"/>
    </source>
</evidence>
<evidence type="ECO:0000256" key="8">
    <source>
        <dbReference type="PROSITE-ProRule" id="PRU00282"/>
    </source>
</evidence>
<protein>
    <recommendedName>
        <fullName evidence="12">Mitochondrial carrier protein</fullName>
    </recommendedName>
</protein>
<dbReference type="InterPro" id="IPR018108">
    <property type="entry name" value="MCP_transmembrane"/>
</dbReference>
<evidence type="ECO:0000313" key="10">
    <source>
        <dbReference type="EMBL" id="GJQ14966.1"/>
    </source>
</evidence>
<dbReference type="PRINTS" id="PR00926">
    <property type="entry name" value="MITOCARRIER"/>
</dbReference>
<comment type="subcellular location">
    <subcellularLocation>
        <location evidence="1">Membrane</location>
        <topology evidence="1">Multi-pass membrane protein</topology>
    </subcellularLocation>
</comment>
<evidence type="ECO:0000313" key="11">
    <source>
        <dbReference type="Proteomes" id="UP001061958"/>
    </source>
</evidence>
<dbReference type="EMBL" id="BQMJ01000062">
    <property type="protein sequence ID" value="GJQ14966.1"/>
    <property type="molecule type" value="Genomic_DNA"/>
</dbReference>
<keyword evidence="4 8" id="KW-0812">Transmembrane</keyword>
<evidence type="ECO:0000256" key="7">
    <source>
        <dbReference type="ARBA" id="ARBA00023136"/>
    </source>
</evidence>
<proteinExistence type="inferred from homology"/>
<feature type="repeat" description="Solcar" evidence="8">
    <location>
        <begin position="117"/>
        <end position="199"/>
    </location>
</feature>
<evidence type="ECO:0008006" key="12">
    <source>
        <dbReference type="Google" id="ProtNLM"/>
    </source>
</evidence>
<organism evidence="10 11">
    <name type="scientific">Galdieria partita</name>
    <dbReference type="NCBI Taxonomy" id="83374"/>
    <lineage>
        <taxon>Eukaryota</taxon>
        <taxon>Rhodophyta</taxon>
        <taxon>Bangiophyceae</taxon>
        <taxon>Galdieriales</taxon>
        <taxon>Galdieriaceae</taxon>
        <taxon>Galdieria</taxon>
    </lineage>
</organism>
<evidence type="ECO:0000256" key="6">
    <source>
        <dbReference type="ARBA" id="ARBA00022989"/>
    </source>
</evidence>
<evidence type="ECO:0000256" key="3">
    <source>
        <dbReference type="ARBA" id="ARBA00022448"/>
    </source>
</evidence>
<dbReference type="InterPro" id="IPR002067">
    <property type="entry name" value="MCP"/>
</dbReference>
<gene>
    <name evidence="10" type="ORF">GpartN1_g6757.t1</name>
</gene>
<keyword evidence="11" id="KW-1185">Reference proteome</keyword>
<dbReference type="AlphaFoldDB" id="A0A9C7UTD3"/>
<name>A0A9C7UTD3_9RHOD</name>
<keyword evidence="5" id="KW-0677">Repeat</keyword>
<sequence length="333" mass="36575">MSADSVDCTLWDHLLAGAIATSAAVSTMHPMDTIKTILQHSQGKILSSVADYSSESLVPSHSSALTIAGRLFKKRGVAGFYQGVGANIGAQTPAGAIKFAVYEILKRKSELVFDPKWRISVEFGCAALAFIACSVVLVPGEVVKQRLQSGVYSSMLAGVVETWKAYGVSGFYAGYGATLLRDIPYTMLEFGLYEQFKRLFRGVYKKETLPPHIEWLLGGLAGGCTGFLTTPFDVIKTHLMTGQHTQGIWALFRNIVQRDGLSGLFCGGLTRVFWLIPFTAVFFGVHEASKRVLVSFKLKRLRSTRLSTAVGFCEPRMKLRKRQTPCFIPSIRL</sequence>
<dbReference type="InterPro" id="IPR023395">
    <property type="entry name" value="MCP_dom_sf"/>
</dbReference>
<feature type="repeat" description="Solcar" evidence="8">
    <location>
        <begin position="213"/>
        <end position="292"/>
    </location>
</feature>
<dbReference type="Gene3D" id="1.50.40.10">
    <property type="entry name" value="Mitochondrial carrier domain"/>
    <property type="match status" value="2"/>
</dbReference>
<evidence type="ECO:0000256" key="9">
    <source>
        <dbReference type="RuleBase" id="RU000488"/>
    </source>
</evidence>
<comment type="similarity">
    <text evidence="2 9">Belongs to the mitochondrial carrier (TC 2.A.29) family.</text>
</comment>
<comment type="caution">
    <text evidence="10">The sequence shown here is derived from an EMBL/GenBank/DDBJ whole genome shotgun (WGS) entry which is preliminary data.</text>
</comment>
<dbReference type="Proteomes" id="UP001061958">
    <property type="component" value="Unassembled WGS sequence"/>
</dbReference>
<keyword evidence="7 8" id="KW-0472">Membrane</keyword>
<dbReference type="Pfam" id="PF00153">
    <property type="entry name" value="Mito_carr"/>
    <property type="match status" value="3"/>
</dbReference>
<evidence type="ECO:0000256" key="4">
    <source>
        <dbReference type="ARBA" id="ARBA00022692"/>
    </source>
</evidence>
<reference evidence="10" key="2">
    <citation type="submission" date="2022-01" db="EMBL/GenBank/DDBJ databases">
        <authorList>
            <person name="Hirooka S."/>
            <person name="Miyagishima S.Y."/>
        </authorList>
    </citation>
    <scope>NUCLEOTIDE SEQUENCE</scope>
    <source>
        <strain evidence="10">NBRC 102759</strain>
    </source>
</reference>
<reference evidence="10" key="1">
    <citation type="journal article" date="2022" name="Proc. Natl. Acad. Sci. U.S.A.">
        <title>Life cycle and functional genomics of the unicellular red alga Galdieria for elucidating algal and plant evolution and industrial use.</title>
        <authorList>
            <person name="Hirooka S."/>
            <person name="Itabashi T."/>
            <person name="Ichinose T.M."/>
            <person name="Onuma R."/>
            <person name="Fujiwara T."/>
            <person name="Yamashita S."/>
            <person name="Jong L.W."/>
            <person name="Tomita R."/>
            <person name="Iwane A.H."/>
            <person name="Miyagishima S.Y."/>
        </authorList>
    </citation>
    <scope>NUCLEOTIDE SEQUENCE</scope>
    <source>
        <strain evidence="10">NBRC 102759</strain>
    </source>
</reference>
<keyword evidence="6" id="KW-1133">Transmembrane helix</keyword>
<accession>A0A9C7UTD3</accession>
<dbReference type="PROSITE" id="PS50920">
    <property type="entry name" value="SOLCAR"/>
    <property type="match status" value="3"/>
</dbReference>
<evidence type="ECO:0000256" key="2">
    <source>
        <dbReference type="ARBA" id="ARBA00006375"/>
    </source>
</evidence>